<sequence>MAAAVDTAVSTTATVDGVEEVTEWVTVDTRQLYTRLFRAAAQPPVATLTIVHGLGEHIDRYDAMARTFARNGIQVLGFDQRGWGKTGRKCGRLGDNEGLDTVCADIALMSKRVAIDGVPHFLYGHSMGGMNVLNYALAHNADGHVRGAIASSPALLPGRPLLPSRFVVAMLHAVARVAPSIQKNTGITVDMLTSNKTEIDRFNAAIENLSHCTLGTLSNVLRGGADVIKNAPRFKTPIYLVHSTGDKATDCEGSRQFFAALPDDLDKEYNEIESEYHELHFEEDIGPDLIDTYKQWILNRLA</sequence>
<gene>
    <name evidence="1" type="ORF">H4R21_003202</name>
</gene>
<name>A0ACC1L4I1_9FUNG</name>
<protein>
    <submittedName>
        <fullName evidence="1">Uncharacterized protein</fullName>
    </submittedName>
</protein>
<dbReference type="Proteomes" id="UP001140087">
    <property type="component" value="Unassembled WGS sequence"/>
</dbReference>
<reference evidence="1" key="1">
    <citation type="submission" date="2022-07" db="EMBL/GenBank/DDBJ databases">
        <title>Phylogenomic reconstructions and comparative analyses of Kickxellomycotina fungi.</title>
        <authorList>
            <person name="Reynolds N.K."/>
            <person name="Stajich J.E."/>
            <person name="Barry K."/>
            <person name="Grigoriev I.V."/>
            <person name="Crous P."/>
            <person name="Smith M.E."/>
        </authorList>
    </citation>
    <scope>NUCLEOTIDE SEQUENCE</scope>
    <source>
        <strain evidence="1">BCRC 34780</strain>
    </source>
</reference>
<comment type="caution">
    <text evidence="1">The sequence shown here is derived from an EMBL/GenBank/DDBJ whole genome shotgun (WGS) entry which is preliminary data.</text>
</comment>
<proteinExistence type="predicted"/>
<evidence type="ECO:0000313" key="1">
    <source>
        <dbReference type="EMBL" id="KAJ2800365.1"/>
    </source>
</evidence>
<organism evidence="1 2">
    <name type="scientific">Coemansia helicoidea</name>
    <dbReference type="NCBI Taxonomy" id="1286919"/>
    <lineage>
        <taxon>Eukaryota</taxon>
        <taxon>Fungi</taxon>
        <taxon>Fungi incertae sedis</taxon>
        <taxon>Zoopagomycota</taxon>
        <taxon>Kickxellomycotina</taxon>
        <taxon>Kickxellomycetes</taxon>
        <taxon>Kickxellales</taxon>
        <taxon>Kickxellaceae</taxon>
        <taxon>Coemansia</taxon>
    </lineage>
</organism>
<accession>A0ACC1L4I1</accession>
<evidence type="ECO:0000313" key="2">
    <source>
        <dbReference type="Proteomes" id="UP001140087"/>
    </source>
</evidence>
<dbReference type="EMBL" id="JANBUN010000963">
    <property type="protein sequence ID" value="KAJ2800365.1"/>
    <property type="molecule type" value="Genomic_DNA"/>
</dbReference>
<keyword evidence="2" id="KW-1185">Reference proteome</keyword>